<evidence type="ECO:0000256" key="5">
    <source>
        <dbReference type="ARBA" id="ARBA00022970"/>
    </source>
</evidence>
<evidence type="ECO:0000313" key="8">
    <source>
        <dbReference type="Proteomes" id="UP000191905"/>
    </source>
</evidence>
<evidence type="ECO:0000313" key="7">
    <source>
        <dbReference type="EMBL" id="OQM76058.1"/>
    </source>
</evidence>
<dbReference type="InterPro" id="IPR052156">
    <property type="entry name" value="BCAA_Transport_ATP-bd_LivF"/>
</dbReference>
<dbReference type="GO" id="GO:0016887">
    <property type="term" value="F:ATP hydrolysis activity"/>
    <property type="evidence" value="ECO:0007669"/>
    <property type="project" value="InterPro"/>
</dbReference>
<dbReference type="AlphaFoldDB" id="A0A1V8RSE7"/>
<protein>
    <submittedName>
        <fullName evidence="7">ABC transporter ATP-binding protein</fullName>
    </submittedName>
</protein>
<dbReference type="PROSITE" id="PS00211">
    <property type="entry name" value="ABC_TRANSPORTER_1"/>
    <property type="match status" value="1"/>
</dbReference>
<dbReference type="GO" id="GO:0015658">
    <property type="term" value="F:branched-chain amino acid transmembrane transporter activity"/>
    <property type="evidence" value="ECO:0007669"/>
    <property type="project" value="TreeGrafter"/>
</dbReference>
<organism evidence="7 8">
    <name type="scientific">Manganibacter manganicus</name>
    <dbReference type="NCBI Taxonomy" id="1873176"/>
    <lineage>
        <taxon>Bacteria</taxon>
        <taxon>Pseudomonadati</taxon>
        <taxon>Pseudomonadota</taxon>
        <taxon>Alphaproteobacteria</taxon>
        <taxon>Hyphomicrobiales</taxon>
        <taxon>Phyllobacteriaceae</taxon>
        <taxon>Manganibacter</taxon>
    </lineage>
</organism>
<dbReference type="Proteomes" id="UP000191905">
    <property type="component" value="Unassembled WGS sequence"/>
</dbReference>
<dbReference type="InterPro" id="IPR003593">
    <property type="entry name" value="AAA+_ATPase"/>
</dbReference>
<dbReference type="SUPFAM" id="SSF52540">
    <property type="entry name" value="P-loop containing nucleoside triphosphate hydrolases"/>
    <property type="match status" value="1"/>
</dbReference>
<evidence type="ECO:0000256" key="3">
    <source>
        <dbReference type="ARBA" id="ARBA00022741"/>
    </source>
</evidence>
<evidence type="ECO:0000256" key="1">
    <source>
        <dbReference type="ARBA" id="ARBA00005417"/>
    </source>
</evidence>
<evidence type="ECO:0000259" key="6">
    <source>
        <dbReference type="PROSITE" id="PS50893"/>
    </source>
</evidence>
<proteinExistence type="inferred from homology"/>
<dbReference type="EMBL" id="MDET01000011">
    <property type="protein sequence ID" value="OQM76058.1"/>
    <property type="molecule type" value="Genomic_DNA"/>
</dbReference>
<comment type="caution">
    <text evidence="7">The sequence shown here is derived from an EMBL/GenBank/DDBJ whole genome shotgun (WGS) entry which is preliminary data.</text>
</comment>
<dbReference type="SMART" id="SM00382">
    <property type="entry name" value="AAA"/>
    <property type="match status" value="1"/>
</dbReference>
<feature type="domain" description="ABC transporter" evidence="6">
    <location>
        <begin position="2"/>
        <end position="233"/>
    </location>
</feature>
<gene>
    <name evidence="7" type="ORF">BFN67_16595</name>
</gene>
<keyword evidence="4 7" id="KW-0067">ATP-binding</keyword>
<dbReference type="InterPro" id="IPR027417">
    <property type="entry name" value="P-loop_NTPase"/>
</dbReference>
<dbReference type="GO" id="GO:0005524">
    <property type="term" value="F:ATP binding"/>
    <property type="evidence" value="ECO:0007669"/>
    <property type="project" value="UniProtKB-KW"/>
</dbReference>
<dbReference type="PANTHER" id="PTHR43820">
    <property type="entry name" value="HIGH-AFFINITY BRANCHED-CHAIN AMINO ACID TRANSPORT ATP-BINDING PROTEIN LIVF"/>
    <property type="match status" value="1"/>
</dbReference>
<dbReference type="Gene3D" id="3.40.50.300">
    <property type="entry name" value="P-loop containing nucleotide triphosphate hydrolases"/>
    <property type="match status" value="1"/>
</dbReference>
<dbReference type="RefSeq" id="WP_080919244.1">
    <property type="nucleotide sequence ID" value="NZ_MDET01000011.1"/>
</dbReference>
<comment type="similarity">
    <text evidence="1">Belongs to the ABC transporter superfamily.</text>
</comment>
<evidence type="ECO:0000256" key="2">
    <source>
        <dbReference type="ARBA" id="ARBA00022448"/>
    </source>
</evidence>
<dbReference type="STRING" id="1873176.BFN67_16595"/>
<keyword evidence="3" id="KW-0547">Nucleotide-binding</keyword>
<dbReference type="GO" id="GO:0015807">
    <property type="term" value="P:L-amino acid transport"/>
    <property type="evidence" value="ECO:0007669"/>
    <property type="project" value="TreeGrafter"/>
</dbReference>
<accession>A0A1V8RSE7</accession>
<name>A0A1V8RSE7_9HYPH</name>
<sequence length="234" mass="24925">MLSVRQIEVRYEGIAAVRGISFDLAAGECLALIGPNGAGKSSTLRAISGLARVSSGAIMFSGSDISGLRAHQIARLGIAHVPEGRHIFGPMTVEDNLLLGRQRMGDLSPSQGLEMVYDILPKLQERRGQQAGSLSGGEQQMVVIGRAIIGQPKLLMLDEPSMGLAPQIVDTVFELLGKLRSAGQTILLVEQNAELAMDFAQRCVVLGVGEVQLTGTSAELRSRQDIIDAYLGTF</sequence>
<keyword evidence="2" id="KW-0813">Transport</keyword>
<dbReference type="InterPro" id="IPR003439">
    <property type="entry name" value="ABC_transporter-like_ATP-bd"/>
</dbReference>
<dbReference type="Pfam" id="PF00005">
    <property type="entry name" value="ABC_tran"/>
    <property type="match status" value="1"/>
</dbReference>
<dbReference type="PANTHER" id="PTHR43820:SF4">
    <property type="entry name" value="HIGH-AFFINITY BRANCHED-CHAIN AMINO ACID TRANSPORT ATP-BINDING PROTEIN LIVF"/>
    <property type="match status" value="1"/>
</dbReference>
<evidence type="ECO:0000256" key="4">
    <source>
        <dbReference type="ARBA" id="ARBA00022840"/>
    </source>
</evidence>
<keyword evidence="8" id="KW-1185">Reference proteome</keyword>
<dbReference type="CDD" id="cd03224">
    <property type="entry name" value="ABC_TM1139_LivF_branched"/>
    <property type="match status" value="1"/>
</dbReference>
<dbReference type="PROSITE" id="PS50893">
    <property type="entry name" value="ABC_TRANSPORTER_2"/>
    <property type="match status" value="1"/>
</dbReference>
<keyword evidence="5" id="KW-0029">Amino-acid transport</keyword>
<dbReference type="InterPro" id="IPR017871">
    <property type="entry name" value="ABC_transporter-like_CS"/>
</dbReference>
<reference evidence="7 8" key="1">
    <citation type="journal article" date="2016" name="Int. J. Syst. Evol. Microbiol.">
        <title>Pseudaminobacter manganicus sp. nov., isolated from sludge of a manganese mine.</title>
        <authorList>
            <person name="Li J."/>
            <person name="Huang J."/>
            <person name="Liao S."/>
            <person name="Wang G."/>
        </authorList>
    </citation>
    <scope>NUCLEOTIDE SEQUENCE [LARGE SCALE GENOMIC DNA]</scope>
    <source>
        <strain evidence="7 8">JH-7</strain>
    </source>
</reference>
<dbReference type="OrthoDB" id="9776369at2"/>